<dbReference type="Gene3D" id="2.130.10.120">
    <property type="entry name" value="Prolyl oligopeptidase, N-terminal domain"/>
    <property type="match status" value="1"/>
</dbReference>
<dbReference type="Proteomes" id="UP000078551">
    <property type="component" value="Plasmid pRphaN771e"/>
</dbReference>
<evidence type="ECO:0000313" key="2">
    <source>
        <dbReference type="Proteomes" id="UP000078551"/>
    </source>
</evidence>
<sequence length="67" mass="7534">MIYFVDAKSEMRRFRLDGDPDGVVDLPGTGMVRAVFGESERREAFFVYASPIWSIAMMSKPDNSVLA</sequence>
<dbReference type="RefSeq" id="WP_189636751.1">
    <property type="nucleotide sequence ID" value="NZ_CP013573.1"/>
</dbReference>
<evidence type="ECO:0000313" key="1">
    <source>
        <dbReference type="EMBL" id="ANL89062.1"/>
    </source>
</evidence>
<dbReference type="EMBL" id="CP013573">
    <property type="protein sequence ID" value="ANL89062.1"/>
    <property type="molecule type" value="Genomic_DNA"/>
</dbReference>
<protein>
    <submittedName>
        <fullName evidence="1">Uncharacterized protein</fullName>
    </submittedName>
</protein>
<keyword evidence="2" id="KW-1185">Reference proteome</keyword>
<name>A0ABN4QUC2_9HYPH</name>
<gene>
    <name evidence="1" type="ORF">AMC81_PE00819</name>
</gene>
<accession>A0ABN4QUC2</accession>
<geneLocation type="plasmid" evidence="1 2">
    <name>pRphaN771e</name>
</geneLocation>
<reference evidence="1 2" key="1">
    <citation type="submission" date="2015-11" db="EMBL/GenBank/DDBJ databases">
        <title>The limits of bacterial species coexistence and the symbiotic plasmid transference in sympatric Rhizobium populations.</title>
        <authorList>
            <person name="Perez-Carrascal O.M."/>
            <person name="VanInsberghe D."/>
            <person name="Juarez S."/>
            <person name="Polz M.F."/>
            <person name="Vinuesa P."/>
            <person name="Gonzalez V."/>
        </authorList>
    </citation>
    <scope>NUCLEOTIDE SEQUENCE [LARGE SCALE GENOMIC DNA]</scope>
    <source>
        <strain evidence="1 2">N771</strain>
        <plasmid evidence="1 2">pRphaN771e</plasmid>
    </source>
</reference>
<organism evidence="1 2">
    <name type="scientific">Rhizobium phaseoli</name>
    <dbReference type="NCBI Taxonomy" id="396"/>
    <lineage>
        <taxon>Bacteria</taxon>
        <taxon>Pseudomonadati</taxon>
        <taxon>Pseudomonadota</taxon>
        <taxon>Alphaproteobacteria</taxon>
        <taxon>Hyphomicrobiales</taxon>
        <taxon>Rhizobiaceae</taxon>
        <taxon>Rhizobium/Agrobacterium group</taxon>
        <taxon>Rhizobium</taxon>
    </lineage>
</organism>
<proteinExistence type="predicted"/>
<keyword evidence="1" id="KW-0614">Plasmid</keyword>